<sequence length="123" mass="14471">MQLLWIRANTAKKAFDWFMANVFHEGDRLLVIHSHELQLPALPHMIATDEWKQQVIAHENIIKELQKRYEHKCKALKLSAKIIIENGPPGHEICKVAKKEGLPYCCRQPWCRNRSSHHIRKCE</sequence>
<evidence type="ECO:0000313" key="1">
    <source>
        <dbReference type="EMBL" id="KAJ7391792.1"/>
    </source>
</evidence>
<dbReference type="AlphaFoldDB" id="A0A9X0A1K4"/>
<dbReference type="OrthoDB" id="843225at2759"/>
<dbReference type="InterPro" id="IPR014729">
    <property type="entry name" value="Rossmann-like_a/b/a_fold"/>
</dbReference>
<dbReference type="PANTHER" id="PTHR46989:SF3">
    <property type="entry name" value="USPA DOMAIN-CONTAINING PROTEIN"/>
    <property type="match status" value="1"/>
</dbReference>
<evidence type="ECO:0000313" key="2">
    <source>
        <dbReference type="Proteomes" id="UP001163046"/>
    </source>
</evidence>
<dbReference type="CDD" id="cd23659">
    <property type="entry name" value="USP_At3g01520-like"/>
    <property type="match status" value="1"/>
</dbReference>
<dbReference type="PANTHER" id="PTHR46989">
    <property type="entry name" value="USP DOMAIN-CONTAINING PROTEIN"/>
    <property type="match status" value="1"/>
</dbReference>
<keyword evidence="2" id="KW-1185">Reference proteome</keyword>
<evidence type="ECO:0008006" key="3">
    <source>
        <dbReference type="Google" id="ProtNLM"/>
    </source>
</evidence>
<organism evidence="1 2">
    <name type="scientific">Desmophyllum pertusum</name>
    <dbReference type="NCBI Taxonomy" id="174260"/>
    <lineage>
        <taxon>Eukaryota</taxon>
        <taxon>Metazoa</taxon>
        <taxon>Cnidaria</taxon>
        <taxon>Anthozoa</taxon>
        <taxon>Hexacorallia</taxon>
        <taxon>Scleractinia</taxon>
        <taxon>Caryophylliina</taxon>
        <taxon>Caryophylliidae</taxon>
        <taxon>Desmophyllum</taxon>
    </lineage>
</organism>
<reference evidence="1" key="1">
    <citation type="submission" date="2023-01" db="EMBL/GenBank/DDBJ databases">
        <title>Genome assembly of the deep-sea coral Lophelia pertusa.</title>
        <authorList>
            <person name="Herrera S."/>
            <person name="Cordes E."/>
        </authorList>
    </citation>
    <scope>NUCLEOTIDE SEQUENCE</scope>
    <source>
        <strain evidence="1">USNM1676648</strain>
        <tissue evidence="1">Polyp</tissue>
    </source>
</reference>
<dbReference type="Gene3D" id="3.40.50.620">
    <property type="entry name" value="HUPs"/>
    <property type="match status" value="1"/>
</dbReference>
<comment type="caution">
    <text evidence="1">The sequence shown here is derived from an EMBL/GenBank/DDBJ whole genome shotgun (WGS) entry which is preliminary data.</text>
</comment>
<accession>A0A9X0A1K4</accession>
<dbReference type="Proteomes" id="UP001163046">
    <property type="component" value="Unassembled WGS sequence"/>
</dbReference>
<protein>
    <recommendedName>
        <fullName evidence="3">UspA domain-containing protein</fullName>
    </recommendedName>
</protein>
<name>A0A9X0A1K4_9CNID</name>
<proteinExistence type="predicted"/>
<dbReference type="EMBL" id="MU825404">
    <property type="protein sequence ID" value="KAJ7391792.1"/>
    <property type="molecule type" value="Genomic_DNA"/>
</dbReference>
<gene>
    <name evidence="1" type="ORF">OS493_016080</name>
</gene>
<dbReference type="SUPFAM" id="SSF52402">
    <property type="entry name" value="Adenine nucleotide alpha hydrolases-like"/>
    <property type="match status" value="1"/>
</dbReference>